<dbReference type="AlphaFoldDB" id="A0A848H9K9"/>
<gene>
    <name evidence="2" type="ORF">HHL11_20350</name>
</gene>
<dbReference type="SUPFAM" id="SSF89796">
    <property type="entry name" value="CoA-transferase family III (CaiB/BaiF)"/>
    <property type="match status" value="1"/>
</dbReference>
<dbReference type="Pfam" id="PF02515">
    <property type="entry name" value="CoA_transf_3"/>
    <property type="match status" value="1"/>
</dbReference>
<evidence type="ECO:0000313" key="3">
    <source>
        <dbReference type="Proteomes" id="UP000541185"/>
    </source>
</evidence>
<organism evidence="2 3">
    <name type="scientific">Ramlibacter agri</name>
    <dbReference type="NCBI Taxonomy" id="2728837"/>
    <lineage>
        <taxon>Bacteria</taxon>
        <taxon>Pseudomonadati</taxon>
        <taxon>Pseudomonadota</taxon>
        <taxon>Betaproteobacteria</taxon>
        <taxon>Burkholderiales</taxon>
        <taxon>Comamonadaceae</taxon>
        <taxon>Ramlibacter</taxon>
    </lineage>
</organism>
<reference evidence="2 3" key="1">
    <citation type="submission" date="2020-04" db="EMBL/GenBank/DDBJ databases">
        <title>Ramlibacter sp. G-1-2-2 isolated from soil.</title>
        <authorList>
            <person name="Dahal R.H."/>
        </authorList>
    </citation>
    <scope>NUCLEOTIDE SEQUENCE [LARGE SCALE GENOMIC DNA]</scope>
    <source>
        <strain evidence="2 3">G-1-2-2</strain>
    </source>
</reference>
<dbReference type="Gene3D" id="3.30.1540.10">
    <property type="entry name" value="formyl-coa transferase, domain 3"/>
    <property type="match status" value="1"/>
</dbReference>
<dbReference type="RefSeq" id="WP_169420395.1">
    <property type="nucleotide sequence ID" value="NZ_JABBFX010000002.1"/>
</dbReference>
<protein>
    <submittedName>
        <fullName evidence="2">CoA transferase</fullName>
    </submittedName>
</protein>
<accession>A0A848H9K9</accession>
<evidence type="ECO:0000313" key="2">
    <source>
        <dbReference type="EMBL" id="NML46110.1"/>
    </source>
</evidence>
<dbReference type="InterPro" id="IPR050483">
    <property type="entry name" value="CoA-transferase_III_domain"/>
</dbReference>
<comment type="caution">
    <text evidence="2">The sequence shown here is derived from an EMBL/GenBank/DDBJ whole genome shotgun (WGS) entry which is preliminary data.</text>
</comment>
<name>A0A848H9K9_9BURK</name>
<dbReference type="InterPro" id="IPR044855">
    <property type="entry name" value="CoA-Trfase_III_dom3_sf"/>
</dbReference>
<keyword evidence="3" id="KW-1185">Reference proteome</keyword>
<dbReference type="PANTHER" id="PTHR48207:SF4">
    <property type="entry name" value="BLL6097 PROTEIN"/>
    <property type="match status" value="1"/>
</dbReference>
<dbReference type="PANTHER" id="PTHR48207">
    <property type="entry name" value="SUCCINATE--HYDROXYMETHYLGLUTARATE COA-TRANSFERASE"/>
    <property type="match status" value="1"/>
</dbReference>
<dbReference type="InterPro" id="IPR023606">
    <property type="entry name" value="CoA-Trfase_III_dom_1_sf"/>
</dbReference>
<dbReference type="InterPro" id="IPR003673">
    <property type="entry name" value="CoA-Trfase_fam_III"/>
</dbReference>
<proteinExistence type="predicted"/>
<sequence length="408" mass="43448">MTNEATVPGWQPLKGVRVLELAQIMAGPVAGLMLADLGADVVKVEKFPGGDDARGFNSKGAHDMPPNFEVLNRGKRSVAINLKTDEGRESLRRMVAQADVLTENFRPGTLEGLGLGVKQLLEINPRLIYCSVSGYGSRGPLAERGGFDLILQAFCGLISVTGEPGRPPVKPGVSIADVNAGILAAMGVLGAYVHVLRTGQGQHVETSLLQASMQQLYWYAALFFSGGTVPERLGTAHPVTAPYQTFRCADGEIAIGGANESNWLRLCEVLGHPEWRTDPRFASGRDRLDHREALKECIDAALAGQTRAHWEATLSAAGVPAGPVQSVAEALSHPQARAMDIVVDAQTVDGGSRPMIGLPMHFSGRNAPATTPAPRLGQHTGEVLAEFGFTEAEIRELLARRCALQAGQ</sequence>
<dbReference type="GO" id="GO:0008410">
    <property type="term" value="F:CoA-transferase activity"/>
    <property type="evidence" value="ECO:0007669"/>
    <property type="project" value="TreeGrafter"/>
</dbReference>
<dbReference type="EMBL" id="JABBFX010000002">
    <property type="protein sequence ID" value="NML46110.1"/>
    <property type="molecule type" value="Genomic_DNA"/>
</dbReference>
<keyword evidence="1 2" id="KW-0808">Transferase</keyword>
<evidence type="ECO:0000256" key="1">
    <source>
        <dbReference type="ARBA" id="ARBA00022679"/>
    </source>
</evidence>
<dbReference type="Proteomes" id="UP000541185">
    <property type="component" value="Unassembled WGS sequence"/>
</dbReference>
<dbReference type="Gene3D" id="3.40.50.10540">
    <property type="entry name" value="Crotonobetainyl-coa:carnitine coa-transferase, domain 1"/>
    <property type="match status" value="1"/>
</dbReference>